<keyword evidence="3" id="KW-0175">Coiled coil</keyword>
<dbReference type="PANTHER" id="PTHR19960:SF12">
    <property type="entry name" value="TEKTIN-4"/>
    <property type="match status" value="1"/>
</dbReference>
<feature type="region of interest" description="Disordered" evidence="5">
    <location>
        <begin position="40"/>
        <end position="61"/>
    </location>
</feature>
<dbReference type="GO" id="GO:0005930">
    <property type="term" value="C:axoneme"/>
    <property type="evidence" value="ECO:0007669"/>
    <property type="project" value="UniProtKB-SubCell"/>
</dbReference>
<comment type="similarity">
    <text evidence="1 4">Belongs to the tektin family.</text>
</comment>
<dbReference type="GO" id="GO:0060271">
    <property type="term" value="P:cilium assembly"/>
    <property type="evidence" value="ECO:0007669"/>
    <property type="project" value="UniProtKB-UniRule"/>
</dbReference>
<comment type="subcellular location">
    <subcellularLocation>
        <location evidence="4">Cytoplasm</location>
        <location evidence="4">Cytoskeleton</location>
        <location evidence="4">Cilium axoneme</location>
    </subcellularLocation>
</comment>
<evidence type="ECO:0000313" key="6">
    <source>
        <dbReference type="EMBL" id="PCG80511.1"/>
    </source>
</evidence>
<dbReference type="InterPro" id="IPR000435">
    <property type="entry name" value="Tektins"/>
</dbReference>
<evidence type="ECO:0000256" key="3">
    <source>
        <dbReference type="ARBA" id="ARBA00023054"/>
    </source>
</evidence>
<protein>
    <recommendedName>
        <fullName evidence="4">Tektin</fullName>
    </recommendedName>
</protein>
<dbReference type="Pfam" id="PF03148">
    <property type="entry name" value="Tektin"/>
    <property type="match status" value="1"/>
</dbReference>
<evidence type="ECO:0000256" key="2">
    <source>
        <dbReference type="ARBA" id="ARBA00022490"/>
    </source>
</evidence>
<keyword evidence="2" id="KW-0963">Cytoplasm</keyword>
<proteinExistence type="inferred from homology"/>
<dbReference type="EMBL" id="NWSH01000031">
    <property type="protein sequence ID" value="PCG80511.1"/>
    <property type="molecule type" value="Genomic_DNA"/>
</dbReference>
<reference evidence="6" key="1">
    <citation type="submission" date="2017-09" db="EMBL/GenBank/DDBJ databases">
        <title>Contemporary evolution of a Lepidopteran species, Heliothis virescens, in response to modern agricultural practices.</title>
        <authorList>
            <person name="Fritz M.L."/>
            <person name="Deyonke A.M."/>
            <person name="Papanicolaou A."/>
            <person name="Micinski S."/>
            <person name="Westbrook J."/>
            <person name="Gould F."/>
        </authorList>
    </citation>
    <scope>NUCLEOTIDE SEQUENCE [LARGE SCALE GENOMIC DNA]</scope>
    <source>
        <strain evidence="6">HvINT-</strain>
        <tissue evidence="6">Whole body</tissue>
    </source>
</reference>
<dbReference type="GO" id="GO:0005634">
    <property type="term" value="C:nucleus"/>
    <property type="evidence" value="ECO:0007669"/>
    <property type="project" value="TreeGrafter"/>
</dbReference>
<evidence type="ECO:0000256" key="4">
    <source>
        <dbReference type="RuleBase" id="RU367040"/>
    </source>
</evidence>
<keyword evidence="4" id="KW-0282">Flagellum</keyword>
<keyword evidence="4" id="KW-0969">Cilium</keyword>
<keyword evidence="4" id="KW-0966">Cell projection</keyword>
<feature type="compositionally biased region" description="Low complexity" evidence="5">
    <location>
        <begin position="45"/>
        <end position="61"/>
    </location>
</feature>
<dbReference type="GO" id="GO:0015630">
    <property type="term" value="C:microtubule cytoskeleton"/>
    <property type="evidence" value="ECO:0007669"/>
    <property type="project" value="UniProtKB-UniRule"/>
</dbReference>
<accession>A0A2A4K8G5</accession>
<evidence type="ECO:0000256" key="1">
    <source>
        <dbReference type="ARBA" id="ARBA00007209"/>
    </source>
</evidence>
<dbReference type="STRING" id="7102.A0A2A4K8G5"/>
<dbReference type="AlphaFoldDB" id="A0A2A4K8G5"/>
<dbReference type="PANTHER" id="PTHR19960">
    <property type="entry name" value="TEKTIN"/>
    <property type="match status" value="1"/>
</dbReference>
<gene>
    <name evidence="6" type="ORF">B5V51_6821</name>
</gene>
<evidence type="ECO:0000256" key="5">
    <source>
        <dbReference type="SAM" id="MobiDB-lite"/>
    </source>
</evidence>
<name>A0A2A4K8G5_HELVI</name>
<dbReference type="InterPro" id="IPR048256">
    <property type="entry name" value="Tektin-like"/>
</dbReference>
<comment type="caution">
    <text evidence="6">The sequence shown here is derived from an EMBL/GenBank/DDBJ whole genome shotgun (WGS) entry which is preliminary data.</text>
</comment>
<dbReference type="GO" id="GO:0060294">
    <property type="term" value="P:cilium movement involved in cell motility"/>
    <property type="evidence" value="ECO:0007669"/>
    <property type="project" value="UniProtKB-UniRule"/>
</dbReference>
<organism evidence="6">
    <name type="scientific">Heliothis virescens</name>
    <name type="common">Tobacco budworm moth</name>
    <dbReference type="NCBI Taxonomy" id="7102"/>
    <lineage>
        <taxon>Eukaryota</taxon>
        <taxon>Metazoa</taxon>
        <taxon>Ecdysozoa</taxon>
        <taxon>Arthropoda</taxon>
        <taxon>Hexapoda</taxon>
        <taxon>Insecta</taxon>
        <taxon>Pterygota</taxon>
        <taxon>Neoptera</taxon>
        <taxon>Endopterygota</taxon>
        <taxon>Lepidoptera</taxon>
        <taxon>Glossata</taxon>
        <taxon>Ditrysia</taxon>
        <taxon>Noctuoidea</taxon>
        <taxon>Noctuidae</taxon>
        <taxon>Heliothinae</taxon>
        <taxon>Heliothis</taxon>
    </lineage>
</organism>
<sequence>MLAPANTFPDDDRCPNPQEIAAFAKALVSPTKVLEEIKEAKEQEQAAALATPVAAPEPEPAAVDIKPESTSAAEDLPHLPGLKPGSDGKVDWTPLAALTGTRPGVNKYSLSRYSLSEWRKHNEDVLNPDVINESNIIDYNAKTSIMQAFGNIDKQQLENNKRLKQKAKDIYRWKIEVEKACKAITEEVELLEIDRQRLKGASRVLMLPESISKECLDLRSNRFEPDLVADLAEQELIKEMNLVSEVRATIKHTLANIEEQMTVNKAAKHRIEYDWCDKTMAYNTDAINLSLSTKSNTLMFRPGSTRFGDYTAPLEYWEYFCRENVQNCEAARQKSADLRGTLNAILVNNGRKLRNQADRTDIALAETVAITSELCTKLEENLRTTLQKTADMEALIEDLQHSIRRMDAAMKLAQTRLDNRNNWRPHGESVRDQPHLGLIEEVKKIHETVTSLLGQLRNAERLRGDLLRKRTELEKAIAAKRKTLNIDRDRCGMVRSHYPSASELAGF</sequence>